<dbReference type="Proteomes" id="UP000198972">
    <property type="component" value="Unassembled WGS sequence"/>
</dbReference>
<dbReference type="RefSeq" id="WP_091229100.1">
    <property type="nucleotide sequence ID" value="NZ_FNBG01000009.1"/>
</dbReference>
<dbReference type="STRING" id="670482.SAMN04488542_10975"/>
<dbReference type="Pfam" id="PF06276">
    <property type="entry name" value="FhuF"/>
    <property type="match status" value="1"/>
</dbReference>
<comment type="pathway">
    <text evidence="1">Siderophore biosynthesis.</text>
</comment>
<evidence type="ECO:0000259" key="4">
    <source>
        <dbReference type="Pfam" id="PF06276"/>
    </source>
</evidence>
<dbReference type="Gene3D" id="1.10.510.40">
    <property type="match status" value="1"/>
</dbReference>
<feature type="domain" description="Aerobactin siderophore biosynthesis IucA/IucC-like C-terminal" evidence="4">
    <location>
        <begin position="415"/>
        <end position="574"/>
    </location>
</feature>
<dbReference type="AlphaFoldDB" id="A0A1G7KB11"/>
<reference evidence="5 6" key="1">
    <citation type="submission" date="2016-10" db="EMBL/GenBank/DDBJ databases">
        <authorList>
            <person name="de Groot N.N."/>
        </authorList>
    </citation>
    <scope>NUCLEOTIDE SEQUENCE [LARGE SCALE GENOMIC DNA]</scope>
    <source>
        <strain evidence="5 6">DSM 28129</strain>
    </source>
</reference>
<accession>A0A1G7KB11</accession>
<evidence type="ECO:0000256" key="2">
    <source>
        <dbReference type="ARBA" id="ARBA00007832"/>
    </source>
</evidence>
<dbReference type="EMBL" id="FNBG01000009">
    <property type="protein sequence ID" value="SDF34231.1"/>
    <property type="molecule type" value="Genomic_DNA"/>
</dbReference>
<keyword evidence="6" id="KW-1185">Reference proteome</keyword>
<dbReference type="PANTHER" id="PTHR34384:SF5">
    <property type="entry name" value="L-2,3-DIAMINOPROPANOATE--CITRATE LIGASE"/>
    <property type="match status" value="1"/>
</dbReference>
<feature type="domain" description="Aerobactin siderophore biosynthesis IucA/IucC N-terminal" evidence="3">
    <location>
        <begin position="142"/>
        <end position="383"/>
    </location>
</feature>
<dbReference type="InterPro" id="IPR007310">
    <property type="entry name" value="Aerobactin_biosyn_IucA/IucC_N"/>
</dbReference>
<proteinExistence type="inferred from homology"/>
<evidence type="ECO:0000256" key="1">
    <source>
        <dbReference type="ARBA" id="ARBA00004924"/>
    </source>
</evidence>
<dbReference type="Pfam" id="PF04183">
    <property type="entry name" value="IucA_IucC"/>
    <property type="match status" value="1"/>
</dbReference>
<dbReference type="PANTHER" id="PTHR34384">
    <property type="entry name" value="L-2,3-DIAMINOPROPANOATE--CITRATE LIGASE"/>
    <property type="match status" value="1"/>
</dbReference>
<dbReference type="InterPro" id="IPR037455">
    <property type="entry name" value="LucA/IucC-like"/>
</dbReference>
<name>A0A1G7KB11_9BACL</name>
<evidence type="ECO:0000259" key="3">
    <source>
        <dbReference type="Pfam" id="PF04183"/>
    </source>
</evidence>
<dbReference type="InterPro" id="IPR022770">
    <property type="entry name" value="IucA/IucC-like_C"/>
</dbReference>
<evidence type="ECO:0000313" key="6">
    <source>
        <dbReference type="Proteomes" id="UP000198972"/>
    </source>
</evidence>
<dbReference type="GO" id="GO:0019290">
    <property type="term" value="P:siderophore biosynthetic process"/>
    <property type="evidence" value="ECO:0007669"/>
    <property type="project" value="InterPro"/>
</dbReference>
<protein>
    <submittedName>
        <fullName evidence="5">Siderophore synthetase component</fullName>
    </submittedName>
</protein>
<organism evidence="5 6">
    <name type="scientific">Fontibacillus panacisegetis</name>
    <dbReference type="NCBI Taxonomy" id="670482"/>
    <lineage>
        <taxon>Bacteria</taxon>
        <taxon>Bacillati</taxon>
        <taxon>Bacillota</taxon>
        <taxon>Bacilli</taxon>
        <taxon>Bacillales</taxon>
        <taxon>Paenibacillaceae</taxon>
        <taxon>Fontibacillus</taxon>
    </lineage>
</organism>
<comment type="similarity">
    <text evidence="2">Belongs to the IucA/IucC family.</text>
</comment>
<dbReference type="OrthoDB" id="2989563at2"/>
<evidence type="ECO:0000313" key="5">
    <source>
        <dbReference type="EMBL" id="SDF34231.1"/>
    </source>
</evidence>
<dbReference type="GO" id="GO:0016881">
    <property type="term" value="F:acid-amino acid ligase activity"/>
    <property type="evidence" value="ECO:0007669"/>
    <property type="project" value="UniProtKB-ARBA"/>
</dbReference>
<sequence>MSNPGQIAEKAAITHFLNCFVRETSRGVWIDALKSKVLRIDLKSQNSSLYVSTTYWSPTGKHEYKFPVSVQSLNGDVHYIGCWTCMSILIEELILERGEWSGNGLDAAGELLHSILLSARNIEEFIKTRANDAGTLYDPRISFLESEQSLIFGHTFHPAPKSRMGFPEWRQHIYSPETKGEFQLCYFAAHRSIVQQCTAWHKQASDIVLEDLLEGLSVEDAQTFKREWDHSMSSSYHLIPVHPIQREWLLGEAHVQRWMTSGKLVEIGTMGNPYKPTSSIRTLYHEDSEFMYKMSLRVKITNSMRVNKRAELDGAIEAAKLLNVIDQPLRARYPQFHMISDAAYMTLGNDGKEESGFEMIIRHNPFHRDKDGLKAIVMAALTQDSIDGSAMLIGRIITSIVQKEKQSCTQVSVNWFRKYLSLSLMPMVWLYMEYGIGLEAHLQNSVLTLDDDGYPKAFYYRDSQGYYYARSMVGELEKLLPGIESSVNVFDDELVEERFGYYLMINHMFGLIQAFGSAGLVGERMLLLELQAALESLIPESRKNTGLLQRWLYSPSLRCKANLLTRLYDIDELESELEQAVYVSISNPLFEEIPNMNLIKRARLVTSRWREEINGSCYVHG</sequence>
<gene>
    <name evidence="5" type="ORF">SAMN04488542_10975</name>
</gene>